<protein>
    <submittedName>
        <fullName evidence="1">Uncharacterized protein</fullName>
    </submittedName>
</protein>
<organism evidence="1 2">
    <name type="scientific">Colletotrichum navitas</name>
    <dbReference type="NCBI Taxonomy" id="681940"/>
    <lineage>
        <taxon>Eukaryota</taxon>
        <taxon>Fungi</taxon>
        <taxon>Dikarya</taxon>
        <taxon>Ascomycota</taxon>
        <taxon>Pezizomycotina</taxon>
        <taxon>Sordariomycetes</taxon>
        <taxon>Hypocreomycetidae</taxon>
        <taxon>Glomerellales</taxon>
        <taxon>Glomerellaceae</taxon>
        <taxon>Colletotrichum</taxon>
        <taxon>Colletotrichum graminicola species complex</taxon>
    </lineage>
</organism>
<keyword evidence="2" id="KW-1185">Reference proteome</keyword>
<proteinExistence type="predicted"/>
<evidence type="ECO:0000313" key="2">
    <source>
        <dbReference type="Proteomes" id="UP001230504"/>
    </source>
</evidence>
<feature type="non-terminal residue" evidence="1">
    <location>
        <position position="1"/>
    </location>
</feature>
<dbReference type="RefSeq" id="XP_060418562.1">
    <property type="nucleotide sequence ID" value="XM_060556914.1"/>
</dbReference>
<dbReference type="Proteomes" id="UP001230504">
    <property type="component" value="Unassembled WGS sequence"/>
</dbReference>
<dbReference type="GeneID" id="85441154"/>
<dbReference type="EMBL" id="JAHLJV010000007">
    <property type="protein sequence ID" value="KAK1597790.1"/>
    <property type="molecule type" value="Genomic_DNA"/>
</dbReference>
<evidence type="ECO:0000313" key="1">
    <source>
        <dbReference type="EMBL" id="KAK1597790.1"/>
    </source>
</evidence>
<reference evidence="1" key="1">
    <citation type="submission" date="2021-06" db="EMBL/GenBank/DDBJ databases">
        <title>Comparative genomics, transcriptomics and evolutionary studies reveal genomic signatures of adaptation to plant cell wall in hemibiotrophic fungi.</title>
        <authorList>
            <consortium name="DOE Joint Genome Institute"/>
            <person name="Baroncelli R."/>
            <person name="Diaz J.F."/>
            <person name="Benocci T."/>
            <person name="Peng M."/>
            <person name="Battaglia E."/>
            <person name="Haridas S."/>
            <person name="Andreopoulos W."/>
            <person name="Labutti K."/>
            <person name="Pangilinan J."/>
            <person name="Floch G.L."/>
            <person name="Makela M.R."/>
            <person name="Henrissat B."/>
            <person name="Grigoriev I.V."/>
            <person name="Crouch J.A."/>
            <person name="De Vries R.P."/>
            <person name="Sukno S.A."/>
            <person name="Thon M.R."/>
        </authorList>
    </citation>
    <scope>NUCLEOTIDE SEQUENCE</scope>
    <source>
        <strain evidence="1">CBS 125086</strain>
    </source>
</reference>
<dbReference type="AlphaFoldDB" id="A0AAD8Q8I1"/>
<comment type="caution">
    <text evidence="1">The sequence shown here is derived from an EMBL/GenBank/DDBJ whole genome shotgun (WGS) entry which is preliminary data.</text>
</comment>
<accession>A0AAD8Q8I1</accession>
<feature type="non-terminal residue" evidence="1">
    <location>
        <position position="63"/>
    </location>
</feature>
<sequence length="63" mass="7230">MFQEGQTGKDGVNWMHAVRTRTSRPRLARARYPLIPHGMAEWSPGLANVLELSLSLSHRWMDL</sequence>
<name>A0AAD8Q8I1_9PEZI</name>
<gene>
    <name evidence="1" type="ORF">LY79DRAFT_541095</name>
</gene>